<feature type="compositionally biased region" description="Basic and acidic residues" evidence="1">
    <location>
        <begin position="106"/>
        <end position="115"/>
    </location>
</feature>
<feature type="compositionally biased region" description="Polar residues" evidence="1">
    <location>
        <begin position="116"/>
        <end position="134"/>
    </location>
</feature>
<protein>
    <submittedName>
        <fullName evidence="2">Uncharacterized protein</fullName>
    </submittedName>
</protein>
<dbReference type="OrthoDB" id="6778137at2759"/>
<proteinExistence type="predicted"/>
<comment type="caution">
    <text evidence="2">The sequence shown here is derived from an EMBL/GenBank/DDBJ whole genome shotgun (WGS) entry which is preliminary data.</text>
</comment>
<sequence>MAQSVLIRKRGTIKAKLAHFEKFLNSVQPQDLDRQTIIHMQERCTKFETLFDSFDEIQSEIECESDKPEACYAEREDFETKFYLQLSRAKCLLESRSNLSNNIPHNNDDHNDDTKSQQSESDTQSISEQSVYTQGQATHVIQSQNDGFKLPDVDLPKFMANMSLGWSFGKPSSP</sequence>
<evidence type="ECO:0000313" key="2">
    <source>
        <dbReference type="EMBL" id="CAH2017035.1"/>
    </source>
</evidence>
<dbReference type="Proteomes" id="UP001152888">
    <property type="component" value="Unassembled WGS sequence"/>
</dbReference>
<evidence type="ECO:0000313" key="3">
    <source>
        <dbReference type="Proteomes" id="UP001152888"/>
    </source>
</evidence>
<name>A0A9P0QC76_ACAOB</name>
<accession>A0A9P0QC76</accession>
<dbReference type="EMBL" id="CAKOFQ010009095">
    <property type="protein sequence ID" value="CAH2017035.1"/>
    <property type="molecule type" value="Genomic_DNA"/>
</dbReference>
<reference evidence="2" key="1">
    <citation type="submission" date="2022-03" db="EMBL/GenBank/DDBJ databases">
        <authorList>
            <person name="Sayadi A."/>
        </authorList>
    </citation>
    <scope>NUCLEOTIDE SEQUENCE</scope>
</reference>
<organism evidence="2 3">
    <name type="scientific">Acanthoscelides obtectus</name>
    <name type="common">Bean weevil</name>
    <name type="synonym">Bruchus obtectus</name>
    <dbReference type="NCBI Taxonomy" id="200917"/>
    <lineage>
        <taxon>Eukaryota</taxon>
        <taxon>Metazoa</taxon>
        <taxon>Ecdysozoa</taxon>
        <taxon>Arthropoda</taxon>
        <taxon>Hexapoda</taxon>
        <taxon>Insecta</taxon>
        <taxon>Pterygota</taxon>
        <taxon>Neoptera</taxon>
        <taxon>Endopterygota</taxon>
        <taxon>Coleoptera</taxon>
        <taxon>Polyphaga</taxon>
        <taxon>Cucujiformia</taxon>
        <taxon>Chrysomeloidea</taxon>
        <taxon>Chrysomelidae</taxon>
        <taxon>Bruchinae</taxon>
        <taxon>Bruchini</taxon>
        <taxon>Acanthoscelides</taxon>
    </lineage>
</organism>
<evidence type="ECO:0000256" key="1">
    <source>
        <dbReference type="SAM" id="MobiDB-lite"/>
    </source>
</evidence>
<feature type="region of interest" description="Disordered" evidence="1">
    <location>
        <begin position="101"/>
        <end position="134"/>
    </location>
</feature>
<keyword evidence="3" id="KW-1185">Reference proteome</keyword>
<dbReference type="AlphaFoldDB" id="A0A9P0QC76"/>
<gene>
    <name evidence="2" type="ORF">ACAOBT_LOCUS35756</name>
</gene>